<feature type="repeat" description="ANK" evidence="3">
    <location>
        <begin position="21"/>
        <end position="53"/>
    </location>
</feature>
<evidence type="ECO:0000256" key="3">
    <source>
        <dbReference type="PROSITE-ProRule" id="PRU00023"/>
    </source>
</evidence>
<proteinExistence type="predicted"/>
<keyword evidence="1" id="KW-0677">Repeat</keyword>
<dbReference type="Ensembl" id="ENSPMGT00000027420.1">
    <property type="protein sequence ID" value="ENSPMGP00000025747.1"/>
    <property type="gene ID" value="ENSPMGG00000020769.1"/>
</dbReference>
<dbReference type="InterPro" id="IPR036770">
    <property type="entry name" value="Ankyrin_rpt-contain_sf"/>
</dbReference>
<dbReference type="PROSITE" id="PS50297">
    <property type="entry name" value="ANK_REP_REGION"/>
    <property type="match status" value="1"/>
</dbReference>
<keyword evidence="2 3" id="KW-0040">ANK repeat</keyword>
<dbReference type="PROSITE" id="PS50088">
    <property type="entry name" value="ANK_REPEAT"/>
    <property type="match status" value="2"/>
</dbReference>
<dbReference type="Pfam" id="PF13637">
    <property type="entry name" value="Ank_4"/>
    <property type="match status" value="1"/>
</dbReference>
<dbReference type="SMART" id="SM00248">
    <property type="entry name" value="ANK"/>
    <property type="match status" value="3"/>
</dbReference>
<protein>
    <submittedName>
        <fullName evidence="5">Uncharacterized protein</fullName>
    </submittedName>
</protein>
<sequence>RQLYALLKLHPQSVNAQDSYFGDTPLIASCRRGDAKTAHFLLVRGADPSLRNKKERTCLHYVCRQTLSVLDFLMICILMPILLLGYFLLLQKQRNQASLLQELLERGADVNAVDYKGNTALHYLCLRKNHRLVPALLQRHAHLHIRNKVRHAHLHIRTKYTYRTIVVVVILQYLPF</sequence>
<dbReference type="Gene3D" id="1.25.40.20">
    <property type="entry name" value="Ankyrin repeat-containing domain"/>
    <property type="match status" value="2"/>
</dbReference>
<keyword evidence="4" id="KW-1133">Transmembrane helix</keyword>
<reference evidence="5" key="2">
    <citation type="submission" date="2025-09" db="UniProtKB">
        <authorList>
            <consortium name="Ensembl"/>
        </authorList>
    </citation>
    <scope>IDENTIFICATION</scope>
</reference>
<accession>A0A3B4B7Q6</accession>
<keyword evidence="6" id="KW-1185">Reference proteome</keyword>
<evidence type="ECO:0000313" key="6">
    <source>
        <dbReference type="Proteomes" id="UP000261520"/>
    </source>
</evidence>
<dbReference type="PANTHER" id="PTHR24171">
    <property type="entry name" value="ANKYRIN REPEAT DOMAIN-CONTAINING PROTEIN 39-RELATED"/>
    <property type="match status" value="1"/>
</dbReference>
<keyword evidence="4" id="KW-0472">Membrane</keyword>
<name>A0A3B4B7Q6_9GOBI</name>
<dbReference type="Pfam" id="PF12796">
    <property type="entry name" value="Ank_2"/>
    <property type="match status" value="1"/>
</dbReference>
<evidence type="ECO:0000256" key="2">
    <source>
        <dbReference type="ARBA" id="ARBA00023043"/>
    </source>
</evidence>
<dbReference type="SUPFAM" id="SSF48403">
    <property type="entry name" value="Ankyrin repeat"/>
    <property type="match status" value="1"/>
</dbReference>
<reference evidence="5" key="1">
    <citation type="submission" date="2025-08" db="UniProtKB">
        <authorList>
            <consortium name="Ensembl"/>
        </authorList>
    </citation>
    <scope>IDENTIFICATION</scope>
</reference>
<feature type="repeat" description="ANK" evidence="3">
    <location>
        <begin position="116"/>
        <end position="148"/>
    </location>
</feature>
<evidence type="ECO:0000256" key="1">
    <source>
        <dbReference type="ARBA" id="ARBA00022737"/>
    </source>
</evidence>
<keyword evidence="4" id="KW-0812">Transmembrane</keyword>
<dbReference type="AlphaFoldDB" id="A0A3B4B7Q6"/>
<organism evidence="5 6">
    <name type="scientific">Periophthalmus magnuspinnatus</name>
    <dbReference type="NCBI Taxonomy" id="409849"/>
    <lineage>
        <taxon>Eukaryota</taxon>
        <taxon>Metazoa</taxon>
        <taxon>Chordata</taxon>
        <taxon>Craniata</taxon>
        <taxon>Vertebrata</taxon>
        <taxon>Euteleostomi</taxon>
        <taxon>Actinopterygii</taxon>
        <taxon>Neopterygii</taxon>
        <taxon>Teleostei</taxon>
        <taxon>Neoteleostei</taxon>
        <taxon>Acanthomorphata</taxon>
        <taxon>Gobiaria</taxon>
        <taxon>Gobiiformes</taxon>
        <taxon>Gobioidei</taxon>
        <taxon>Gobiidae</taxon>
        <taxon>Oxudercinae</taxon>
        <taxon>Periophthalmus</taxon>
    </lineage>
</organism>
<feature type="transmembrane region" description="Helical" evidence="4">
    <location>
        <begin position="69"/>
        <end position="89"/>
    </location>
</feature>
<dbReference type="STRING" id="409849.ENSPMGP00000025747"/>
<evidence type="ECO:0000313" key="5">
    <source>
        <dbReference type="Ensembl" id="ENSPMGP00000025747.1"/>
    </source>
</evidence>
<evidence type="ECO:0000256" key="4">
    <source>
        <dbReference type="SAM" id="Phobius"/>
    </source>
</evidence>
<dbReference type="InterPro" id="IPR002110">
    <property type="entry name" value="Ankyrin_rpt"/>
</dbReference>
<dbReference type="PANTHER" id="PTHR24171:SF9">
    <property type="entry name" value="ANKYRIN REPEAT DOMAIN-CONTAINING PROTEIN 39"/>
    <property type="match status" value="1"/>
</dbReference>
<dbReference type="Proteomes" id="UP000261520">
    <property type="component" value="Unplaced"/>
</dbReference>